<comment type="caution">
    <text evidence="3">The sequence shown here is derived from an EMBL/GenBank/DDBJ whole genome shotgun (WGS) entry which is preliminary data.</text>
</comment>
<proteinExistence type="predicted"/>
<dbReference type="GO" id="GO:0000160">
    <property type="term" value="P:phosphorelay signal transduction system"/>
    <property type="evidence" value="ECO:0007669"/>
    <property type="project" value="InterPro"/>
</dbReference>
<dbReference type="EMBL" id="PFET01000008">
    <property type="protein sequence ID" value="PJE75919.1"/>
    <property type="molecule type" value="Genomic_DNA"/>
</dbReference>
<protein>
    <recommendedName>
        <fullName evidence="2">Response regulatory domain-containing protein</fullName>
    </recommendedName>
</protein>
<sequence>MLVVADEKPLLNAIKKKLEASGVSILAARNAEQAYNYVEDISGISAVWLDHYLLGKESGLDFAAKCKKTGSPGNHIPIYVVSNTVSSDKVQTYLRFGVEKYFVKAENRLDEIIEEIQKFLVVGSKRE</sequence>
<dbReference type="InterPro" id="IPR001789">
    <property type="entry name" value="Sig_transdc_resp-reg_receiver"/>
</dbReference>
<evidence type="ECO:0000259" key="2">
    <source>
        <dbReference type="PROSITE" id="PS50110"/>
    </source>
</evidence>
<keyword evidence="1" id="KW-0597">Phosphoprotein</keyword>
<reference evidence="3 4" key="1">
    <citation type="submission" date="2017-09" db="EMBL/GenBank/DDBJ databases">
        <title>Depth-based differentiation of microbial function through sediment-hosted aquifers and enrichment of novel symbionts in the deep terrestrial subsurface.</title>
        <authorList>
            <person name="Probst A.J."/>
            <person name="Ladd B."/>
            <person name="Jarett J.K."/>
            <person name="Geller-Mcgrath D.E."/>
            <person name="Sieber C.M."/>
            <person name="Emerson J.B."/>
            <person name="Anantharaman K."/>
            <person name="Thomas B.C."/>
            <person name="Malmstrom R."/>
            <person name="Stieglmeier M."/>
            <person name="Klingl A."/>
            <person name="Woyke T."/>
            <person name="Ryan C.M."/>
            <person name="Banfield J.F."/>
        </authorList>
    </citation>
    <scope>NUCLEOTIDE SEQUENCE [LARGE SCALE GENOMIC DNA]</scope>
    <source>
        <strain evidence="3">CG10_big_fil_rev_8_21_14_0_10_48_11</strain>
    </source>
</reference>
<dbReference type="Gene3D" id="3.40.50.2300">
    <property type="match status" value="1"/>
</dbReference>
<accession>A0A2M8LER4</accession>
<evidence type="ECO:0000256" key="1">
    <source>
        <dbReference type="PROSITE-ProRule" id="PRU00169"/>
    </source>
</evidence>
<feature type="modified residue" description="4-aspartylphosphate" evidence="1">
    <location>
        <position position="50"/>
    </location>
</feature>
<name>A0A2M8LER4_9BACT</name>
<gene>
    <name evidence="3" type="ORF">COV04_02065</name>
</gene>
<dbReference type="PROSITE" id="PS50110">
    <property type="entry name" value="RESPONSE_REGULATORY"/>
    <property type="match status" value="1"/>
</dbReference>
<evidence type="ECO:0000313" key="4">
    <source>
        <dbReference type="Proteomes" id="UP000231152"/>
    </source>
</evidence>
<dbReference type="Proteomes" id="UP000231152">
    <property type="component" value="Unassembled WGS sequence"/>
</dbReference>
<feature type="domain" description="Response regulatory" evidence="2">
    <location>
        <begin position="1"/>
        <end position="119"/>
    </location>
</feature>
<evidence type="ECO:0000313" key="3">
    <source>
        <dbReference type="EMBL" id="PJE75919.1"/>
    </source>
</evidence>
<dbReference type="InterPro" id="IPR011006">
    <property type="entry name" value="CheY-like_superfamily"/>
</dbReference>
<dbReference type="Pfam" id="PF00072">
    <property type="entry name" value="Response_reg"/>
    <property type="match status" value="1"/>
</dbReference>
<dbReference type="SUPFAM" id="SSF52172">
    <property type="entry name" value="CheY-like"/>
    <property type="match status" value="1"/>
</dbReference>
<organism evidence="3 4">
    <name type="scientific">Candidatus Uhrbacteria bacterium CG10_big_fil_rev_8_21_14_0_10_48_11</name>
    <dbReference type="NCBI Taxonomy" id="1975037"/>
    <lineage>
        <taxon>Bacteria</taxon>
        <taxon>Candidatus Uhriibacteriota</taxon>
    </lineage>
</organism>
<dbReference type="AlphaFoldDB" id="A0A2M8LER4"/>